<reference evidence="1 2" key="1">
    <citation type="journal article" date="2016" name="Nat. Commun.">
        <title>Thousands of microbial genomes shed light on interconnected biogeochemical processes in an aquifer system.</title>
        <authorList>
            <person name="Anantharaman K."/>
            <person name="Brown C.T."/>
            <person name="Hug L.A."/>
            <person name="Sharon I."/>
            <person name="Castelle C.J."/>
            <person name="Probst A.J."/>
            <person name="Thomas B.C."/>
            <person name="Singh A."/>
            <person name="Wilkins M.J."/>
            <person name="Karaoz U."/>
            <person name="Brodie E.L."/>
            <person name="Williams K.H."/>
            <person name="Hubbard S.S."/>
            <person name="Banfield J.F."/>
        </authorList>
    </citation>
    <scope>NUCLEOTIDE SEQUENCE [LARGE SCALE GENOMIC DNA]</scope>
</reference>
<evidence type="ECO:0000313" key="2">
    <source>
        <dbReference type="Proteomes" id="UP000178417"/>
    </source>
</evidence>
<proteinExistence type="predicted"/>
<dbReference type="EMBL" id="MEUB01000008">
    <property type="protein sequence ID" value="OGC24636.1"/>
    <property type="molecule type" value="Genomic_DNA"/>
</dbReference>
<gene>
    <name evidence="1" type="ORF">A2310_02350</name>
</gene>
<name>A0A1F4SW30_UNCSA</name>
<evidence type="ECO:0000313" key="1">
    <source>
        <dbReference type="EMBL" id="OGC24636.1"/>
    </source>
</evidence>
<sequence>MALQIKKISGSSASIGELNLNTVRGLTLAQIINHPNLGQIKRLLCASMLTIAQQAQLPPLNTRFNIRKQSGLTCQTALFGNAFGMLYQEDGPSELIFQNIDTIRDKARNDGYNPMETRAIGYVLQSQNILNSIDTKTVKTGSGASFSIKNPIQETENLFRERSFMAVTVQNEFGGLGHAYALIPSTSPSEEKFVIKLDSLAGEQSPLSFSGFLDMLLSSANPQSEITYQTYEATVNLIMV</sequence>
<protein>
    <submittedName>
        <fullName evidence="1">Uncharacterized protein</fullName>
    </submittedName>
</protein>
<accession>A0A1F4SW30</accession>
<organism evidence="1 2">
    <name type="scientific">candidate division WOR-1 bacterium RIFOXYB2_FULL_37_13</name>
    <dbReference type="NCBI Taxonomy" id="1802579"/>
    <lineage>
        <taxon>Bacteria</taxon>
        <taxon>Bacillati</taxon>
        <taxon>Saganbacteria</taxon>
    </lineage>
</organism>
<dbReference type="AlphaFoldDB" id="A0A1F4SW30"/>
<dbReference type="Proteomes" id="UP000178417">
    <property type="component" value="Unassembled WGS sequence"/>
</dbReference>
<comment type="caution">
    <text evidence="1">The sequence shown here is derived from an EMBL/GenBank/DDBJ whole genome shotgun (WGS) entry which is preliminary data.</text>
</comment>